<organism evidence="1 2">
    <name type="scientific">Taenia crassiceps</name>
    <dbReference type="NCBI Taxonomy" id="6207"/>
    <lineage>
        <taxon>Eukaryota</taxon>
        <taxon>Metazoa</taxon>
        <taxon>Spiralia</taxon>
        <taxon>Lophotrochozoa</taxon>
        <taxon>Platyhelminthes</taxon>
        <taxon>Cestoda</taxon>
        <taxon>Eucestoda</taxon>
        <taxon>Cyclophyllidea</taxon>
        <taxon>Taeniidae</taxon>
        <taxon>Taenia</taxon>
    </lineage>
</organism>
<name>A0ABR4QCT0_9CEST</name>
<gene>
    <name evidence="1" type="ORF">TcWFU_000580</name>
</gene>
<dbReference type="Proteomes" id="UP001651158">
    <property type="component" value="Unassembled WGS sequence"/>
</dbReference>
<protein>
    <submittedName>
        <fullName evidence="1">Uncharacterized protein</fullName>
    </submittedName>
</protein>
<keyword evidence="2" id="KW-1185">Reference proteome</keyword>
<accession>A0ABR4QCT0</accession>
<sequence>MENALLCFDMRHWRRVNGLEQGSSPLHRLSQLAVLQAILQATRPRARVRNRPARVARAHPRLRVHADPRRWSEGLNPSAQSQSIMHEVRGLVSKACK</sequence>
<comment type="caution">
    <text evidence="1">The sequence shown here is derived from an EMBL/GenBank/DDBJ whole genome shotgun (WGS) entry which is preliminary data.</text>
</comment>
<reference evidence="1 2" key="1">
    <citation type="journal article" date="2022" name="Front. Cell. Infect. Microbiol.">
        <title>The Genomes of Two Strains of Taenia crassiceps the Animal Model for the Study of Human Cysticercosis.</title>
        <authorList>
            <person name="Bobes R.J."/>
            <person name="Estrada K."/>
            <person name="Rios-Valencia D.G."/>
            <person name="Calderon-Gallegos A."/>
            <person name="de la Torre P."/>
            <person name="Carrero J.C."/>
            <person name="Sanchez-Flores A."/>
            <person name="Laclette J.P."/>
        </authorList>
    </citation>
    <scope>NUCLEOTIDE SEQUENCE [LARGE SCALE GENOMIC DNA]</scope>
    <source>
        <strain evidence="1">WFUcys</strain>
    </source>
</reference>
<dbReference type="EMBL" id="JAKROA010000004">
    <property type="protein sequence ID" value="KAL5107260.1"/>
    <property type="molecule type" value="Genomic_DNA"/>
</dbReference>
<evidence type="ECO:0000313" key="2">
    <source>
        <dbReference type="Proteomes" id="UP001651158"/>
    </source>
</evidence>
<proteinExistence type="predicted"/>
<evidence type="ECO:0000313" key="1">
    <source>
        <dbReference type="EMBL" id="KAL5107260.1"/>
    </source>
</evidence>